<feature type="transmembrane region" description="Helical" evidence="10">
    <location>
        <begin position="152"/>
        <end position="174"/>
    </location>
</feature>
<gene>
    <name evidence="12" type="ORF">SAMN05660964_00485</name>
</gene>
<keyword evidence="7" id="KW-0029">Amino-acid transport</keyword>
<feature type="transmembrane region" description="Helical" evidence="10">
    <location>
        <begin position="93"/>
        <end position="115"/>
    </location>
</feature>
<evidence type="ECO:0000256" key="7">
    <source>
        <dbReference type="ARBA" id="ARBA00022970"/>
    </source>
</evidence>
<dbReference type="GO" id="GO:0043190">
    <property type="term" value="C:ATP-binding cassette (ABC) transporter complex"/>
    <property type="evidence" value="ECO:0007669"/>
    <property type="project" value="InterPro"/>
</dbReference>
<dbReference type="RefSeq" id="WP_093065021.1">
    <property type="nucleotide sequence ID" value="NZ_FNQP01000002.1"/>
</dbReference>
<keyword evidence="3 10" id="KW-0813">Transport</keyword>
<evidence type="ECO:0000259" key="11">
    <source>
        <dbReference type="PROSITE" id="PS50928"/>
    </source>
</evidence>
<evidence type="ECO:0000256" key="4">
    <source>
        <dbReference type="ARBA" id="ARBA00022475"/>
    </source>
</evidence>
<dbReference type="PROSITE" id="PS50928">
    <property type="entry name" value="ABC_TM1"/>
    <property type="match status" value="1"/>
</dbReference>
<sequence length="228" mass="25093">MLDLQGYGWLLLKGLQMTVLVGLCAMFMAILFGLLGAWGKFSHSRLANWAADTYTTVVRGVPELILLLLVYYGVPKLIQDGAAALGYELRLDLNPFVAGFMTIGFIYGAFCTEVLRGAFLSVPRGQMEAARAIGMSKALAFRRVQLPLAMRMALPGLGNVWMVLIKATALISLIQLDELMRNAKLAATATHQPFTFYFLASLLFLAITLVSMLVLKRAETWAKRGVRV</sequence>
<keyword evidence="8 10" id="KW-1133">Transmembrane helix</keyword>
<keyword evidence="5" id="KW-0997">Cell inner membrane</keyword>
<dbReference type="STRING" id="525918.SAMN05660964_00485"/>
<dbReference type="Gene3D" id="1.10.3720.10">
    <property type="entry name" value="MetI-like"/>
    <property type="match status" value="1"/>
</dbReference>
<evidence type="ECO:0000256" key="2">
    <source>
        <dbReference type="ARBA" id="ARBA00010072"/>
    </source>
</evidence>
<name>A0A1H3WMH5_9GAMM</name>
<keyword evidence="4" id="KW-1003">Cell membrane</keyword>
<dbReference type="PANTHER" id="PTHR30133">
    <property type="entry name" value="CATIONIC AMINO ACID TRANSPORTER, MEMBRANE COMPONENT"/>
    <property type="match status" value="1"/>
</dbReference>
<dbReference type="OrthoDB" id="9815029at2"/>
<feature type="domain" description="ABC transmembrane type-1" evidence="11">
    <location>
        <begin position="15"/>
        <end position="215"/>
    </location>
</feature>
<dbReference type="NCBIfam" id="TIGR01726">
    <property type="entry name" value="HEQRo_perm_3TM"/>
    <property type="match status" value="1"/>
</dbReference>
<evidence type="ECO:0000256" key="9">
    <source>
        <dbReference type="ARBA" id="ARBA00023136"/>
    </source>
</evidence>
<organism evidence="12 13">
    <name type="scientific">Thiothrix caldifontis</name>
    <dbReference type="NCBI Taxonomy" id="525918"/>
    <lineage>
        <taxon>Bacteria</taxon>
        <taxon>Pseudomonadati</taxon>
        <taxon>Pseudomonadota</taxon>
        <taxon>Gammaproteobacteria</taxon>
        <taxon>Thiotrichales</taxon>
        <taxon>Thiotrichaceae</taxon>
        <taxon>Thiothrix</taxon>
    </lineage>
</organism>
<reference evidence="12 13" key="1">
    <citation type="submission" date="2016-10" db="EMBL/GenBank/DDBJ databases">
        <authorList>
            <person name="de Groot N.N."/>
        </authorList>
    </citation>
    <scope>NUCLEOTIDE SEQUENCE [LARGE SCALE GENOMIC DNA]</scope>
    <source>
        <strain evidence="12 13">DSM 21228</strain>
    </source>
</reference>
<dbReference type="InterPro" id="IPR035906">
    <property type="entry name" value="MetI-like_sf"/>
</dbReference>
<dbReference type="EMBL" id="FNQP01000002">
    <property type="protein sequence ID" value="SDZ87574.1"/>
    <property type="molecule type" value="Genomic_DNA"/>
</dbReference>
<dbReference type="GO" id="GO:0022857">
    <property type="term" value="F:transmembrane transporter activity"/>
    <property type="evidence" value="ECO:0007669"/>
    <property type="project" value="InterPro"/>
</dbReference>
<dbReference type="GO" id="GO:0006865">
    <property type="term" value="P:amino acid transport"/>
    <property type="evidence" value="ECO:0007669"/>
    <property type="project" value="UniProtKB-KW"/>
</dbReference>
<evidence type="ECO:0000256" key="1">
    <source>
        <dbReference type="ARBA" id="ARBA00004429"/>
    </source>
</evidence>
<keyword evidence="9 10" id="KW-0472">Membrane</keyword>
<feature type="transmembrane region" description="Helical" evidence="10">
    <location>
        <begin position="194"/>
        <end position="215"/>
    </location>
</feature>
<protein>
    <submittedName>
        <fullName evidence="12">Amino acid ABC transporter membrane protein 1, PAAT family (TC 3.A.1.3.-)</fullName>
    </submittedName>
</protein>
<evidence type="ECO:0000256" key="8">
    <source>
        <dbReference type="ARBA" id="ARBA00022989"/>
    </source>
</evidence>
<dbReference type="AlphaFoldDB" id="A0A1H3WMH5"/>
<keyword evidence="13" id="KW-1185">Reference proteome</keyword>
<comment type="similarity">
    <text evidence="2">Belongs to the binding-protein-dependent transport system permease family. HisMQ subfamily.</text>
</comment>
<dbReference type="Pfam" id="PF00528">
    <property type="entry name" value="BPD_transp_1"/>
    <property type="match status" value="1"/>
</dbReference>
<dbReference type="InterPro" id="IPR051613">
    <property type="entry name" value="ABC_transp_permease_HisMQ"/>
</dbReference>
<dbReference type="Proteomes" id="UP000199397">
    <property type="component" value="Unassembled WGS sequence"/>
</dbReference>
<evidence type="ECO:0000256" key="5">
    <source>
        <dbReference type="ARBA" id="ARBA00022519"/>
    </source>
</evidence>
<evidence type="ECO:0000313" key="13">
    <source>
        <dbReference type="Proteomes" id="UP000199397"/>
    </source>
</evidence>
<accession>A0A1H3WMH5</accession>
<dbReference type="CDD" id="cd06261">
    <property type="entry name" value="TM_PBP2"/>
    <property type="match status" value="1"/>
</dbReference>
<dbReference type="InterPro" id="IPR010065">
    <property type="entry name" value="AA_ABC_transptr_permease_3TM"/>
</dbReference>
<proteinExistence type="inferred from homology"/>
<evidence type="ECO:0000313" key="12">
    <source>
        <dbReference type="EMBL" id="SDZ87574.1"/>
    </source>
</evidence>
<feature type="transmembrane region" description="Helical" evidence="10">
    <location>
        <begin position="53"/>
        <end position="73"/>
    </location>
</feature>
<comment type="subcellular location">
    <subcellularLocation>
        <location evidence="1">Cell inner membrane</location>
        <topology evidence="1">Multi-pass membrane protein</topology>
    </subcellularLocation>
    <subcellularLocation>
        <location evidence="10">Cell membrane</location>
        <topology evidence="10">Multi-pass membrane protein</topology>
    </subcellularLocation>
</comment>
<keyword evidence="6 10" id="KW-0812">Transmembrane</keyword>
<dbReference type="SUPFAM" id="SSF161098">
    <property type="entry name" value="MetI-like"/>
    <property type="match status" value="1"/>
</dbReference>
<dbReference type="InterPro" id="IPR000515">
    <property type="entry name" value="MetI-like"/>
</dbReference>
<evidence type="ECO:0000256" key="6">
    <source>
        <dbReference type="ARBA" id="ARBA00022692"/>
    </source>
</evidence>
<evidence type="ECO:0000256" key="3">
    <source>
        <dbReference type="ARBA" id="ARBA00022448"/>
    </source>
</evidence>
<feature type="transmembrane region" description="Helical" evidence="10">
    <location>
        <begin position="20"/>
        <end position="41"/>
    </location>
</feature>
<evidence type="ECO:0000256" key="10">
    <source>
        <dbReference type="RuleBase" id="RU363032"/>
    </source>
</evidence>